<dbReference type="GO" id="GO:0012505">
    <property type="term" value="C:endomembrane system"/>
    <property type="evidence" value="ECO:0007669"/>
    <property type="project" value="TreeGrafter"/>
</dbReference>
<evidence type="ECO:0000256" key="2">
    <source>
        <dbReference type="ARBA" id="ARBA00022692"/>
    </source>
</evidence>
<evidence type="ECO:0000259" key="12">
    <source>
        <dbReference type="PROSITE" id="PS50089"/>
    </source>
</evidence>
<dbReference type="GO" id="GO:0008270">
    <property type="term" value="F:zinc ion binding"/>
    <property type="evidence" value="ECO:0007669"/>
    <property type="project" value="UniProtKB-KW"/>
</dbReference>
<protein>
    <recommendedName>
        <fullName evidence="8">RING finger protein 145</fullName>
    </recommendedName>
</protein>
<evidence type="ECO:0000256" key="3">
    <source>
        <dbReference type="ARBA" id="ARBA00022723"/>
    </source>
</evidence>
<dbReference type="InterPro" id="IPR013083">
    <property type="entry name" value="Znf_RING/FYVE/PHD"/>
</dbReference>
<feature type="transmembrane region" description="Helical" evidence="11">
    <location>
        <begin position="403"/>
        <end position="423"/>
    </location>
</feature>
<dbReference type="GO" id="GO:0036503">
    <property type="term" value="P:ERAD pathway"/>
    <property type="evidence" value="ECO:0007669"/>
    <property type="project" value="TreeGrafter"/>
</dbReference>
<evidence type="ECO:0000256" key="9">
    <source>
        <dbReference type="PROSITE-ProRule" id="PRU00175"/>
    </source>
</evidence>
<feature type="transmembrane region" description="Helical" evidence="11">
    <location>
        <begin position="265"/>
        <end position="293"/>
    </location>
</feature>
<feature type="transmembrane region" description="Helical" evidence="11">
    <location>
        <begin position="242"/>
        <end position="259"/>
    </location>
</feature>
<feature type="transmembrane region" description="Helical" evidence="11">
    <location>
        <begin position="152"/>
        <end position="170"/>
    </location>
</feature>
<keyword evidence="6 11" id="KW-1133">Transmembrane helix</keyword>
<dbReference type="PANTHER" id="PTHR22763:SF167">
    <property type="entry name" value="RING FINGER PROTEIN 145"/>
    <property type="match status" value="1"/>
</dbReference>
<feature type="compositionally biased region" description="Polar residues" evidence="10">
    <location>
        <begin position="554"/>
        <end position="565"/>
    </location>
</feature>
<feature type="region of interest" description="Disordered" evidence="10">
    <location>
        <begin position="508"/>
        <end position="530"/>
    </location>
</feature>
<comment type="subcellular location">
    <subcellularLocation>
        <location evidence="1">Membrane</location>
        <topology evidence="1">Multi-pass membrane protein</topology>
    </subcellularLocation>
</comment>
<dbReference type="Proteomes" id="UP000193380">
    <property type="component" value="Unassembled WGS sequence"/>
</dbReference>
<dbReference type="InterPro" id="IPR050731">
    <property type="entry name" value="HRD1_E3_ubiq-ligases"/>
</dbReference>
<name>A0A060YNE3_ONCMY</name>
<evidence type="ECO:0000256" key="11">
    <source>
        <dbReference type="SAM" id="Phobius"/>
    </source>
</evidence>
<evidence type="ECO:0000256" key="4">
    <source>
        <dbReference type="ARBA" id="ARBA00022771"/>
    </source>
</evidence>
<feature type="transmembrane region" description="Helical" evidence="11">
    <location>
        <begin position="380"/>
        <end position="397"/>
    </location>
</feature>
<evidence type="ECO:0000256" key="5">
    <source>
        <dbReference type="ARBA" id="ARBA00022833"/>
    </source>
</evidence>
<feature type="domain" description="RING-type" evidence="12">
    <location>
        <begin position="460"/>
        <end position="498"/>
    </location>
</feature>
<evidence type="ECO:0000256" key="8">
    <source>
        <dbReference type="ARBA" id="ARBA00035709"/>
    </source>
</evidence>
<feature type="transmembrane region" description="Helical" evidence="11">
    <location>
        <begin position="334"/>
        <end position="359"/>
    </location>
</feature>
<dbReference type="GO" id="GO:0016020">
    <property type="term" value="C:membrane"/>
    <property type="evidence" value="ECO:0007669"/>
    <property type="project" value="UniProtKB-SubCell"/>
</dbReference>
<evidence type="ECO:0000256" key="6">
    <source>
        <dbReference type="ARBA" id="ARBA00022989"/>
    </source>
</evidence>
<dbReference type="InterPro" id="IPR025754">
    <property type="entry name" value="TRC8_N_dom"/>
</dbReference>
<dbReference type="PANTHER" id="PTHR22763">
    <property type="entry name" value="RING ZINC FINGER PROTEIN"/>
    <property type="match status" value="1"/>
</dbReference>
<dbReference type="InterPro" id="IPR011016">
    <property type="entry name" value="Znf_RING-CH"/>
</dbReference>
<sequence length="645" mass="71984">MRNSHVFIMKPETCIHTDFILDYVRSELDSGYEEPLYLEPLSMNRFSTALIAQLVVCTLCSCVMQTKRIWLFSAHLLPLVARLCLVPLETIVFINRFVMIFTGLEVIYFLASNLLVPYNLAKTAYRELVQVVEVYGLLALGMSLWNQLVLPVLFMCFWLVLFALQIYSYFSSRDQPTSRERLLFLFLTSIAECCSTPYSLLGLVFTVSFVALGVLTLCKFYLQGYRAFMNDNTMHRGMTEGITLLILAVQTGLIELQVIHRAFLLSIILFIVVASILQSMLEIADPIVLALGASRDKSLWKHFRAVSLCLFLLIFPAYMAYMICQFFLMDFWLLIIISSSILTSLQVLGTLLIYILFMVEEVRKEPVQNMDDVIYYVNGTYRLLEFLVALVVVAYGVSETVFGEWTVMGSTIIFIHSYYNVWLRAQLGWQSFLLRREAVNKIKSLPTASDLQLKKYNDICAICYQDMKSAVITPCSHFFHAGCLKKWLYVQETCPLCHKQLKSQSQPASATAAPAQDILPANPNPAEAGQGEPVAVAAEGDKTVPQNDVPVEGSQASPSTTSANPNLELEGKAEENALGPQQADTVDSVYLEGQVAGLSQGSGESCLRHRQPQQSASSPAAATSTACGAEPHSCILPPHTQLKTK</sequence>
<dbReference type="FunFam" id="3.30.40.10:FF:000145">
    <property type="entry name" value="RING finger protein 145"/>
    <property type="match status" value="1"/>
</dbReference>
<proteinExistence type="predicted"/>
<feature type="transmembrane region" description="Helical" evidence="11">
    <location>
        <begin position="69"/>
        <end position="88"/>
    </location>
</feature>
<dbReference type="PaxDb" id="8022-A0A060YNE3"/>
<dbReference type="Gene3D" id="3.30.40.10">
    <property type="entry name" value="Zinc/RING finger domain, C3HC4 (zinc finger)"/>
    <property type="match status" value="1"/>
</dbReference>
<dbReference type="AlphaFoldDB" id="A0A060YNE3"/>
<feature type="transmembrane region" description="Helical" evidence="11">
    <location>
        <begin position="94"/>
        <end position="116"/>
    </location>
</feature>
<reference evidence="13" key="1">
    <citation type="journal article" date="2014" name="Nat. Commun.">
        <title>The rainbow trout genome provides novel insights into evolution after whole-genome duplication in vertebrates.</title>
        <authorList>
            <person name="Berthelot C."/>
            <person name="Brunet F."/>
            <person name="Chalopin D."/>
            <person name="Juanchich A."/>
            <person name="Bernard M."/>
            <person name="Noel B."/>
            <person name="Bento P."/>
            <person name="Da Silva C."/>
            <person name="Labadie K."/>
            <person name="Alberti A."/>
            <person name="Aury J.M."/>
            <person name="Louis A."/>
            <person name="Dehais P."/>
            <person name="Bardou P."/>
            <person name="Montfort J."/>
            <person name="Klopp C."/>
            <person name="Cabau C."/>
            <person name="Gaspin C."/>
            <person name="Thorgaard G.H."/>
            <person name="Boussaha M."/>
            <person name="Quillet E."/>
            <person name="Guyomard R."/>
            <person name="Galiana D."/>
            <person name="Bobe J."/>
            <person name="Volff J.N."/>
            <person name="Genet C."/>
            <person name="Wincker P."/>
            <person name="Jaillon O."/>
            <person name="Roest Crollius H."/>
            <person name="Guiguen Y."/>
        </authorList>
    </citation>
    <scope>NUCLEOTIDE SEQUENCE [LARGE SCALE GENOMIC DNA]</scope>
</reference>
<keyword evidence="3" id="KW-0479">Metal-binding</keyword>
<evidence type="ECO:0000256" key="1">
    <source>
        <dbReference type="ARBA" id="ARBA00004141"/>
    </source>
</evidence>
<keyword evidence="5" id="KW-0862">Zinc</keyword>
<dbReference type="GO" id="GO:0043161">
    <property type="term" value="P:proteasome-mediated ubiquitin-dependent protein catabolic process"/>
    <property type="evidence" value="ECO:0007669"/>
    <property type="project" value="TreeGrafter"/>
</dbReference>
<evidence type="ECO:0000256" key="7">
    <source>
        <dbReference type="ARBA" id="ARBA00023136"/>
    </source>
</evidence>
<organism evidence="13 14">
    <name type="scientific">Oncorhynchus mykiss</name>
    <name type="common">Rainbow trout</name>
    <name type="synonym">Salmo gairdneri</name>
    <dbReference type="NCBI Taxonomy" id="8022"/>
    <lineage>
        <taxon>Eukaryota</taxon>
        <taxon>Metazoa</taxon>
        <taxon>Chordata</taxon>
        <taxon>Craniata</taxon>
        <taxon>Vertebrata</taxon>
        <taxon>Euteleostomi</taxon>
        <taxon>Actinopterygii</taxon>
        <taxon>Neopterygii</taxon>
        <taxon>Teleostei</taxon>
        <taxon>Protacanthopterygii</taxon>
        <taxon>Salmoniformes</taxon>
        <taxon>Salmonidae</taxon>
        <taxon>Salmoninae</taxon>
        <taxon>Oncorhynchus</taxon>
    </lineage>
</organism>
<keyword evidence="2 11" id="KW-0812">Transmembrane</keyword>
<evidence type="ECO:0000256" key="10">
    <source>
        <dbReference type="SAM" id="MobiDB-lite"/>
    </source>
</evidence>
<evidence type="ECO:0000313" key="14">
    <source>
        <dbReference type="Proteomes" id="UP000193380"/>
    </source>
</evidence>
<dbReference type="PROSITE" id="PS50089">
    <property type="entry name" value="ZF_RING_2"/>
    <property type="match status" value="1"/>
</dbReference>
<accession>A0A060YNE3</accession>
<keyword evidence="4 9" id="KW-0863">Zinc-finger</keyword>
<dbReference type="SMART" id="SM00744">
    <property type="entry name" value="RINGv"/>
    <property type="match status" value="1"/>
</dbReference>
<dbReference type="GO" id="GO:0061630">
    <property type="term" value="F:ubiquitin protein ligase activity"/>
    <property type="evidence" value="ECO:0007669"/>
    <property type="project" value="TreeGrafter"/>
</dbReference>
<dbReference type="Pfam" id="PF13705">
    <property type="entry name" value="TRC8_N"/>
    <property type="match status" value="1"/>
</dbReference>
<dbReference type="SUPFAM" id="SSF57850">
    <property type="entry name" value="RING/U-box"/>
    <property type="match status" value="1"/>
</dbReference>
<feature type="region of interest" description="Disordered" evidence="10">
    <location>
        <begin position="599"/>
        <end position="645"/>
    </location>
</feature>
<reference evidence="13" key="2">
    <citation type="submission" date="2014-03" db="EMBL/GenBank/DDBJ databases">
        <authorList>
            <person name="Genoscope - CEA"/>
        </authorList>
    </citation>
    <scope>NUCLEOTIDE SEQUENCE</scope>
</reference>
<feature type="transmembrane region" description="Helical" evidence="11">
    <location>
        <begin position="204"/>
        <end position="222"/>
    </location>
</feature>
<dbReference type="InterPro" id="IPR001841">
    <property type="entry name" value="Znf_RING"/>
</dbReference>
<feature type="compositionally biased region" description="Low complexity" evidence="10">
    <location>
        <begin position="612"/>
        <end position="626"/>
    </location>
</feature>
<feature type="region of interest" description="Disordered" evidence="10">
    <location>
        <begin position="544"/>
        <end position="566"/>
    </location>
</feature>
<feature type="transmembrane region" description="Helical" evidence="11">
    <location>
        <begin position="305"/>
        <end position="328"/>
    </location>
</feature>
<dbReference type="STRING" id="8022.A0A060YNE3"/>
<evidence type="ECO:0000313" key="13">
    <source>
        <dbReference type="EMBL" id="CDQ90984.1"/>
    </source>
</evidence>
<dbReference type="EMBL" id="FR911218">
    <property type="protein sequence ID" value="CDQ90984.1"/>
    <property type="molecule type" value="Genomic_DNA"/>
</dbReference>
<gene>
    <name evidence="13" type="ORF">GSONMT00049130001</name>
</gene>
<dbReference type="SMART" id="SM00184">
    <property type="entry name" value="RING"/>
    <property type="match status" value="1"/>
</dbReference>
<keyword evidence="7 11" id="KW-0472">Membrane</keyword>
<dbReference type="Pfam" id="PF13639">
    <property type="entry name" value="zf-RING_2"/>
    <property type="match status" value="1"/>
</dbReference>